<dbReference type="InterPro" id="IPR035965">
    <property type="entry name" value="PAS-like_dom_sf"/>
</dbReference>
<dbReference type="InterPro" id="IPR052016">
    <property type="entry name" value="Bact_Sigma-Reg"/>
</dbReference>
<dbReference type="SUPFAM" id="SSF55785">
    <property type="entry name" value="PYP-like sensor domain (PAS domain)"/>
    <property type="match status" value="1"/>
</dbReference>
<evidence type="ECO:0000313" key="4">
    <source>
        <dbReference type="EMBL" id="GAA4891623.1"/>
    </source>
</evidence>
<dbReference type="InterPro" id="IPR000014">
    <property type="entry name" value="PAS"/>
</dbReference>
<dbReference type="NCBIfam" id="TIGR00229">
    <property type="entry name" value="sensory_box"/>
    <property type="match status" value="1"/>
</dbReference>
<evidence type="ECO:0000256" key="2">
    <source>
        <dbReference type="SAM" id="MobiDB-lite"/>
    </source>
</evidence>
<dbReference type="EMBL" id="BAABHQ010000021">
    <property type="protein sequence ID" value="GAA4891623.1"/>
    <property type="molecule type" value="Genomic_DNA"/>
</dbReference>
<dbReference type="Pfam" id="PF13581">
    <property type="entry name" value="HATPase_c_2"/>
    <property type="match status" value="1"/>
</dbReference>
<name>A0ABP9F1U0_9PSEU</name>
<dbReference type="Pfam" id="PF01590">
    <property type="entry name" value="GAF"/>
    <property type="match status" value="1"/>
</dbReference>
<dbReference type="SMART" id="SM00331">
    <property type="entry name" value="PP2C_SIG"/>
    <property type="match status" value="1"/>
</dbReference>
<protein>
    <recommendedName>
        <fullName evidence="3">PAS domain-containing protein</fullName>
    </recommendedName>
</protein>
<reference evidence="5" key="1">
    <citation type="journal article" date="2019" name="Int. J. Syst. Evol. Microbiol.">
        <title>The Global Catalogue of Microorganisms (GCM) 10K type strain sequencing project: providing services to taxonomists for standard genome sequencing and annotation.</title>
        <authorList>
            <consortium name="The Broad Institute Genomics Platform"/>
            <consortium name="The Broad Institute Genome Sequencing Center for Infectious Disease"/>
            <person name="Wu L."/>
            <person name="Ma J."/>
        </authorList>
    </citation>
    <scope>NUCLEOTIDE SEQUENCE [LARGE SCALE GENOMIC DNA]</scope>
    <source>
        <strain evidence="5">JCM 17983</strain>
    </source>
</reference>
<evidence type="ECO:0000256" key="1">
    <source>
        <dbReference type="ARBA" id="ARBA00022801"/>
    </source>
</evidence>
<dbReference type="Pfam" id="PF08448">
    <property type="entry name" value="PAS_4"/>
    <property type="match status" value="1"/>
</dbReference>
<accession>A0ABP9F1U0</accession>
<dbReference type="Gene3D" id="3.30.450.20">
    <property type="entry name" value="PAS domain"/>
    <property type="match status" value="1"/>
</dbReference>
<dbReference type="InterPro" id="IPR001932">
    <property type="entry name" value="PPM-type_phosphatase-like_dom"/>
</dbReference>
<keyword evidence="5" id="KW-1185">Reference proteome</keyword>
<dbReference type="InterPro" id="IPR036890">
    <property type="entry name" value="HATPase_C_sf"/>
</dbReference>
<dbReference type="InterPro" id="IPR003018">
    <property type="entry name" value="GAF"/>
</dbReference>
<keyword evidence="1" id="KW-0378">Hydrolase</keyword>
<dbReference type="InterPro" id="IPR003594">
    <property type="entry name" value="HATPase_dom"/>
</dbReference>
<dbReference type="SMART" id="SM00091">
    <property type="entry name" value="PAS"/>
    <property type="match status" value="1"/>
</dbReference>
<dbReference type="PANTHER" id="PTHR43156:SF2">
    <property type="entry name" value="STAGE II SPORULATION PROTEIN E"/>
    <property type="match status" value="1"/>
</dbReference>
<proteinExistence type="predicted"/>
<dbReference type="Gene3D" id="3.30.450.40">
    <property type="match status" value="1"/>
</dbReference>
<dbReference type="SMART" id="SM00065">
    <property type="entry name" value="GAF"/>
    <property type="match status" value="1"/>
</dbReference>
<dbReference type="Pfam" id="PF07228">
    <property type="entry name" value="SpoIIE"/>
    <property type="match status" value="1"/>
</dbReference>
<dbReference type="SUPFAM" id="SSF81606">
    <property type="entry name" value="PP2C-like"/>
    <property type="match status" value="1"/>
</dbReference>
<gene>
    <name evidence="4" type="ORF">GCM10023203_51700</name>
</gene>
<dbReference type="PANTHER" id="PTHR43156">
    <property type="entry name" value="STAGE II SPORULATION PROTEIN E-RELATED"/>
    <property type="match status" value="1"/>
</dbReference>
<dbReference type="InterPro" id="IPR013656">
    <property type="entry name" value="PAS_4"/>
</dbReference>
<dbReference type="CDD" id="cd00130">
    <property type="entry name" value="PAS"/>
    <property type="match status" value="1"/>
</dbReference>
<dbReference type="Gene3D" id="3.60.40.10">
    <property type="entry name" value="PPM-type phosphatase domain"/>
    <property type="match status" value="1"/>
</dbReference>
<evidence type="ECO:0000313" key="5">
    <source>
        <dbReference type="Proteomes" id="UP001500457"/>
    </source>
</evidence>
<dbReference type="Gene3D" id="3.30.565.10">
    <property type="entry name" value="Histidine kinase-like ATPase, C-terminal domain"/>
    <property type="match status" value="1"/>
</dbReference>
<dbReference type="PROSITE" id="PS50112">
    <property type="entry name" value="PAS"/>
    <property type="match status" value="1"/>
</dbReference>
<sequence length="695" mass="75157">MASATRRPVATPLWVPRSSSDVTEGEREVDRDPTTAGVDLLAALDHELQALENVDEIMVAAARRLGEHLAADRCAYAQLEADEDHFTMSGGWASGLPHLTGRFAMSAFGAAALAAMRRGEPWVVEDAETDPRLDEGERMAYAATGIRAVISVPVMKAHRFVAGMAVHQARPRRWTPTEVDLAAVVTNRCWESLARARAIQSARGSEDRFRRLFERATDGIWLADQDGRFLDANPAACAMMGWSREQHLDLRVHDLVRSEDQGRLARLTARLRAGESAHETWEMRHRDGGTVAVELSIWFTPDGLWQAIGRDVTARRRAEDERERLYRVEHELAQVLQHSLLPRAAPALARLTTATRYRPATTEAQAGGDWYDLVAIGPTTVALAVGDVVGHGPRAAAIMGQLRSALSAYLLEGHPPADALERLDRFAAGVPGALGSTCACLTLDWETGVLTWALAGHLPMLLVDDDGVRFPAGGEGIMLGVRAREAPYRSASLVLAPGASVLLYTDGLVERRGEALDEGLERLLRTVAQVGHRHPEELATGLVDAAVEGDDGSGAADDIALVVVRWIPAPLRLRLAATPASLRVLRREVTAWAAQAGLSKAHAIDLHLALGEAATNVIEHAYPEAVGDLLCEVARADDGAVQVVVADEGRWRTPPEDPGHRGRGLVLIRELAVDVEITLGSPGTRVVFRVPDPEG</sequence>
<dbReference type="SUPFAM" id="SSF55781">
    <property type="entry name" value="GAF domain-like"/>
    <property type="match status" value="1"/>
</dbReference>
<organism evidence="4 5">
    <name type="scientific">Actinomycetospora straminea</name>
    <dbReference type="NCBI Taxonomy" id="663607"/>
    <lineage>
        <taxon>Bacteria</taxon>
        <taxon>Bacillati</taxon>
        <taxon>Actinomycetota</taxon>
        <taxon>Actinomycetes</taxon>
        <taxon>Pseudonocardiales</taxon>
        <taxon>Pseudonocardiaceae</taxon>
        <taxon>Actinomycetospora</taxon>
    </lineage>
</organism>
<dbReference type="InterPro" id="IPR029016">
    <property type="entry name" value="GAF-like_dom_sf"/>
</dbReference>
<dbReference type="CDD" id="cd16936">
    <property type="entry name" value="HATPase_RsbW-like"/>
    <property type="match status" value="1"/>
</dbReference>
<dbReference type="SUPFAM" id="SSF55874">
    <property type="entry name" value="ATPase domain of HSP90 chaperone/DNA topoisomerase II/histidine kinase"/>
    <property type="match status" value="1"/>
</dbReference>
<feature type="domain" description="PAS" evidence="3">
    <location>
        <begin position="205"/>
        <end position="275"/>
    </location>
</feature>
<feature type="region of interest" description="Disordered" evidence="2">
    <location>
        <begin position="1"/>
        <end position="32"/>
    </location>
</feature>
<dbReference type="InterPro" id="IPR036457">
    <property type="entry name" value="PPM-type-like_dom_sf"/>
</dbReference>
<evidence type="ECO:0000259" key="3">
    <source>
        <dbReference type="PROSITE" id="PS50112"/>
    </source>
</evidence>
<dbReference type="Proteomes" id="UP001500457">
    <property type="component" value="Unassembled WGS sequence"/>
</dbReference>
<comment type="caution">
    <text evidence="4">The sequence shown here is derived from an EMBL/GenBank/DDBJ whole genome shotgun (WGS) entry which is preliminary data.</text>
</comment>